<gene>
    <name evidence="2" type="ORF">RS84_00737</name>
</gene>
<dbReference type="EMBL" id="JYJB01000005">
    <property type="protein sequence ID" value="KJL49106.1"/>
    <property type="molecule type" value="Genomic_DNA"/>
</dbReference>
<dbReference type="PATRIC" id="fig|273678.4.peg.731"/>
<evidence type="ECO:0000313" key="2">
    <source>
        <dbReference type="EMBL" id="KJL49106.1"/>
    </source>
</evidence>
<dbReference type="OrthoDB" id="6017720at2"/>
<dbReference type="RefSeq" id="WP_045256375.1">
    <property type="nucleotide sequence ID" value="NZ_JYJB01000005.1"/>
</dbReference>
<keyword evidence="3" id="KW-1185">Reference proteome</keyword>
<reference evidence="2 3" key="1">
    <citation type="submission" date="2015-02" db="EMBL/GenBank/DDBJ databases">
        <title>Draft genome sequences of ten Microbacterium spp. with emphasis on heavy metal contaminated environments.</title>
        <authorList>
            <person name="Corretto E."/>
        </authorList>
    </citation>
    <scope>NUCLEOTIDE SEQUENCE [LARGE SCALE GENOMIC DNA]</scope>
    <source>
        <strain evidence="2 3">SA35</strain>
    </source>
</reference>
<sequence>MPAAPTPRTDELDAVGYFACLQSFLTYSFGWTRHDRGLIWWCDAGMPVDDPRFALIRDVWVADGLLDTYIDWCSTHSVMTALDALATRVDRRPLDLPIEWRRRLPGQPGDVDPTSAYGKHLESGGHISGPSEPTSAAGTRVFRGDDGSPRATFVSDVVEGWYASLAARGADLPALIDDRSWHVDVFVKPIGFLGTYRRSRSTGLWFSGRHALHSVGN</sequence>
<dbReference type="STRING" id="273678.RS84_00737"/>
<evidence type="ECO:0000256" key="1">
    <source>
        <dbReference type="SAM" id="MobiDB-lite"/>
    </source>
</evidence>
<accession>A0A0M2HQY8</accession>
<proteinExistence type="predicted"/>
<name>A0A0M2HQY8_9MICO</name>
<evidence type="ECO:0000313" key="3">
    <source>
        <dbReference type="Proteomes" id="UP000033900"/>
    </source>
</evidence>
<protein>
    <submittedName>
        <fullName evidence="2">Uncharacterized protein</fullName>
    </submittedName>
</protein>
<dbReference type="Proteomes" id="UP000033900">
    <property type="component" value="Unassembled WGS sequence"/>
</dbReference>
<comment type="caution">
    <text evidence="2">The sequence shown here is derived from an EMBL/GenBank/DDBJ whole genome shotgun (WGS) entry which is preliminary data.</text>
</comment>
<organism evidence="2 3">
    <name type="scientific">Microbacterium hydrocarbonoxydans</name>
    <dbReference type="NCBI Taxonomy" id="273678"/>
    <lineage>
        <taxon>Bacteria</taxon>
        <taxon>Bacillati</taxon>
        <taxon>Actinomycetota</taxon>
        <taxon>Actinomycetes</taxon>
        <taxon>Micrococcales</taxon>
        <taxon>Microbacteriaceae</taxon>
        <taxon>Microbacterium</taxon>
    </lineage>
</organism>
<feature type="region of interest" description="Disordered" evidence="1">
    <location>
        <begin position="105"/>
        <end position="142"/>
    </location>
</feature>
<dbReference type="AlphaFoldDB" id="A0A0M2HQY8"/>